<dbReference type="EMBL" id="HE774682">
    <property type="protein sequence ID" value="CCG53426.1"/>
    <property type="molecule type" value="Genomic_DNA"/>
</dbReference>
<dbReference type="Gene3D" id="2.130.10.10">
    <property type="entry name" value="YVTN repeat-like/Quinoprotein amine dehydrogenase"/>
    <property type="match status" value="1"/>
</dbReference>
<proteinExistence type="predicted"/>
<dbReference type="Proteomes" id="UP000007599">
    <property type="component" value="Chromosome I"/>
</dbReference>
<reference evidence="1 2" key="1">
    <citation type="journal article" date="2012" name="J. Bacteriol.">
        <title>Complete Genome Sequence of Flavobacterium indicum GPSTA100-9T, Isolated from Warm Spring Water.</title>
        <authorList>
            <person name="Barbier P."/>
            <person name="Houel A."/>
            <person name="Loux V."/>
            <person name="Poulain J."/>
            <person name="Bernardet J.F."/>
            <person name="Touchon M."/>
            <person name="Duchaud E."/>
        </authorList>
    </citation>
    <scope>NUCLEOTIDE SEQUENCE [LARGE SCALE GENOMIC DNA]</scope>
    <source>
        <strain evidence="2">DSM 17447 / CIP 109464 / GPTSA100-9</strain>
    </source>
</reference>
<dbReference type="eggNOG" id="COG4447">
    <property type="taxonomic scope" value="Bacteria"/>
</dbReference>
<dbReference type="PATRIC" id="fig|1094466.5.peg.1444"/>
<dbReference type="PANTHER" id="PTHR47199">
    <property type="entry name" value="PHOTOSYSTEM II STABILITY/ASSEMBLY FACTOR HCF136, CHLOROPLASTIC"/>
    <property type="match status" value="1"/>
</dbReference>
<dbReference type="KEGG" id="fin:KQS_07340"/>
<evidence type="ECO:0000313" key="2">
    <source>
        <dbReference type="Proteomes" id="UP000007599"/>
    </source>
</evidence>
<gene>
    <name evidence="1" type="ordered locus">KQS_07340</name>
</gene>
<organism evidence="1 2">
    <name type="scientific">Flavobacterium indicum (strain DSM 17447 / CIP 109464 / GPTSA100-9)</name>
    <dbReference type="NCBI Taxonomy" id="1094466"/>
    <lineage>
        <taxon>Bacteria</taxon>
        <taxon>Pseudomonadati</taxon>
        <taxon>Bacteroidota</taxon>
        <taxon>Flavobacteriia</taxon>
        <taxon>Flavobacteriales</taxon>
        <taxon>Flavobacteriaceae</taxon>
        <taxon>Flavobacterium</taxon>
    </lineage>
</organism>
<dbReference type="AlphaFoldDB" id="H8XQX8"/>
<dbReference type="SUPFAM" id="SSF110296">
    <property type="entry name" value="Oligoxyloglucan reducing end-specific cellobiohydrolase"/>
    <property type="match status" value="1"/>
</dbReference>
<dbReference type="RefSeq" id="WP_014388551.1">
    <property type="nucleotide sequence ID" value="NC_017025.1"/>
</dbReference>
<dbReference type="CDD" id="cd15482">
    <property type="entry name" value="Sialidase_non-viral"/>
    <property type="match status" value="1"/>
</dbReference>
<evidence type="ECO:0008006" key="3">
    <source>
        <dbReference type="Google" id="ProtNLM"/>
    </source>
</evidence>
<reference evidence="2" key="2">
    <citation type="submission" date="2012-03" db="EMBL/GenBank/DDBJ databases">
        <title>Complete genome sequence of Flavobacterium indicum GPTSA100-9T, isolated from warm spring water.</title>
        <authorList>
            <person name="Barbier P."/>
            <person name="Houel A."/>
            <person name="Loux V."/>
            <person name="Poulain J."/>
            <person name="Bernardet J.-F."/>
            <person name="Touchon M."/>
            <person name="Duchaud E."/>
        </authorList>
    </citation>
    <scope>NUCLEOTIDE SEQUENCE [LARGE SCALE GENOMIC DNA]</scope>
    <source>
        <strain evidence="2">DSM 17447 / CIP 109464 / GPTSA100-9</strain>
    </source>
</reference>
<keyword evidence="2" id="KW-1185">Reference proteome</keyword>
<name>H8XQX8_FLAIG</name>
<sequence>MKKYLIIFSYALVGCSVVPVVQSVENKKIEKTSIRAISIERKDKVWFAGSGGKVGIIEFEQDSILIKQVADAKVEFRSSALVGENFLAINVDTPANLVAISKDLNVIKNVYHEEGEKVFYDSMYFTNSSNGVIIGDPTADCFSILVTNDGGNSWNKIPCKQLPKLVEGEAAFAASNTNVKVIGSTIFIISGGKKSRLFKSKDFGQNWTVFETPIIQGEAMTGAFTMDFYNENIGIIAGGNYDKQEDNSKNKAITFDGGKTWELLASNLYFGYTSCIQFVPNKNGKELVACGASGVFYSKNFGKTWSKLSDDKEFYTLRILDSKTIYLAGRSKISKMKLK</sequence>
<dbReference type="InterPro" id="IPR002860">
    <property type="entry name" value="BNR_rpt"/>
</dbReference>
<dbReference type="STRING" id="1094466.KQS_07340"/>
<dbReference type="OrthoDB" id="9813892at2"/>
<dbReference type="PANTHER" id="PTHR47199:SF2">
    <property type="entry name" value="PHOTOSYSTEM II STABILITY_ASSEMBLY FACTOR HCF136, CHLOROPLASTIC"/>
    <property type="match status" value="1"/>
</dbReference>
<evidence type="ECO:0000313" key="1">
    <source>
        <dbReference type="EMBL" id="CCG53426.1"/>
    </source>
</evidence>
<accession>H8XQX8</accession>
<dbReference type="HOGENOM" id="CLU_064269_0_0_10"/>
<dbReference type="Pfam" id="PF02012">
    <property type="entry name" value="BNR"/>
    <property type="match status" value="2"/>
</dbReference>
<dbReference type="PROSITE" id="PS51257">
    <property type="entry name" value="PROKAR_LIPOPROTEIN"/>
    <property type="match status" value="1"/>
</dbReference>
<protein>
    <recommendedName>
        <fullName evidence="3">Oxidoreductase</fullName>
    </recommendedName>
</protein>
<dbReference type="InterPro" id="IPR015943">
    <property type="entry name" value="WD40/YVTN_repeat-like_dom_sf"/>
</dbReference>